<evidence type="ECO:0000313" key="1">
    <source>
        <dbReference type="Ensembl" id="ENSCINP00000030279.1"/>
    </source>
</evidence>
<reference evidence="1" key="3">
    <citation type="submission" date="2025-09" db="UniProtKB">
        <authorList>
            <consortium name="Ensembl"/>
        </authorList>
    </citation>
    <scope>IDENTIFICATION</scope>
</reference>
<keyword evidence="2" id="KW-1185">Reference proteome</keyword>
<dbReference type="HOGENOM" id="CLU_3423238_0_0_1"/>
<name>H2XKU7_CIOIN</name>
<dbReference type="InParanoid" id="H2XKU7"/>
<dbReference type="AlphaFoldDB" id="H2XKU7"/>
<protein>
    <submittedName>
        <fullName evidence="1">Uncharacterized protein</fullName>
    </submittedName>
</protein>
<accession>H2XKU7</accession>
<organism evidence="1 2">
    <name type="scientific">Ciona intestinalis</name>
    <name type="common">Transparent sea squirt</name>
    <name type="synonym">Ascidia intestinalis</name>
    <dbReference type="NCBI Taxonomy" id="7719"/>
    <lineage>
        <taxon>Eukaryota</taxon>
        <taxon>Metazoa</taxon>
        <taxon>Chordata</taxon>
        <taxon>Tunicata</taxon>
        <taxon>Ascidiacea</taxon>
        <taxon>Phlebobranchia</taxon>
        <taxon>Cionidae</taxon>
        <taxon>Ciona</taxon>
    </lineage>
</organism>
<reference evidence="1" key="2">
    <citation type="submission" date="2025-08" db="UniProtKB">
        <authorList>
            <consortium name="Ensembl"/>
        </authorList>
    </citation>
    <scope>IDENTIFICATION</scope>
</reference>
<dbReference type="Proteomes" id="UP000008144">
    <property type="component" value="Unassembled WGS sequence"/>
</dbReference>
<reference evidence="2" key="1">
    <citation type="journal article" date="2002" name="Science">
        <title>The draft genome of Ciona intestinalis: insights into chordate and vertebrate origins.</title>
        <authorList>
            <person name="Dehal P."/>
            <person name="Satou Y."/>
            <person name="Campbell R.K."/>
            <person name="Chapman J."/>
            <person name="Degnan B."/>
            <person name="De Tomaso A."/>
            <person name="Davidson B."/>
            <person name="Di Gregorio A."/>
            <person name="Gelpke M."/>
            <person name="Goodstein D.M."/>
            <person name="Harafuji N."/>
            <person name="Hastings K.E."/>
            <person name="Ho I."/>
            <person name="Hotta K."/>
            <person name="Huang W."/>
            <person name="Kawashima T."/>
            <person name="Lemaire P."/>
            <person name="Martinez D."/>
            <person name="Meinertzhagen I.A."/>
            <person name="Necula S."/>
            <person name="Nonaka M."/>
            <person name="Putnam N."/>
            <person name="Rash S."/>
            <person name="Saiga H."/>
            <person name="Satake M."/>
            <person name="Terry A."/>
            <person name="Yamada L."/>
            <person name="Wang H.G."/>
            <person name="Awazu S."/>
            <person name="Azumi K."/>
            <person name="Boore J."/>
            <person name="Branno M."/>
            <person name="Chin-Bow S."/>
            <person name="DeSantis R."/>
            <person name="Doyle S."/>
            <person name="Francino P."/>
            <person name="Keys D.N."/>
            <person name="Haga S."/>
            <person name="Hayashi H."/>
            <person name="Hino K."/>
            <person name="Imai K.S."/>
            <person name="Inaba K."/>
            <person name="Kano S."/>
            <person name="Kobayashi K."/>
            <person name="Kobayashi M."/>
            <person name="Lee B.I."/>
            <person name="Makabe K.W."/>
            <person name="Manohar C."/>
            <person name="Matassi G."/>
            <person name="Medina M."/>
            <person name="Mochizuki Y."/>
            <person name="Mount S."/>
            <person name="Morishita T."/>
            <person name="Miura S."/>
            <person name="Nakayama A."/>
            <person name="Nishizaka S."/>
            <person name="Nomoto H."/>
            <person name="Ohta F."/>
            <person name="Oishi K."/>
            <person name="Rigoutsos I."/>
            <person name="Sano M."/>
            <person name="Sasaki A."/>
            <person name="Sasakura Y."/>
            <person name="Shoguchi E."/>
            <person name="Shin-i T."/>
            <person name="Spagnuolo A."/>
            <person name="Stainier D."/>
            <person name="Suzuki M.M."/>
            <person name="Tassy O."/>
            <person name="Takatori N."/>
            <person name="Tokuoka M."/>
            <person name="Yagi K."/>
            <person name="Yoshizaki F."/>
            <person name="Wada S."/>
            <person name="Zhang C."/>
            <person name="Hyatt P.D."/>
            <person name="Larimer F."/>
            <person name="Detter C."/>
            <person name="Doggett N."/>
            <person name="Glavina T."/>
            <person name="Hawkins T."/>
            <person name="Richardson P."/>
            <person name="Lucas S."/>
            <person name="Kohara Y."/>
            <person name="Levine M."/>
            <person name="Satoh N."/>
            <person name="Rokhsar D.S."/>
        </authorList>
    </citation>
    <scope>NUCLEOTIDE SEQUENCE [LARGE SCALE GENOMIC DNA]</scope>
</reference>
<evidence type="ECO:0000313" key="2">
    <source>
        <dbReference type="Proteomes" id="UP000008144"/>
    </source>
</evidence>
<dbReference type="Ensembl" id="ENSCINT00000036379.1">
    <property type="protein sequence ID" value="ENSCINP00000030279.1"/>
    <property type="gene ID" value="ENSCING00000021212.1"/>
</dbReference>
<sequence length="23" mass="2844">MENEAENYCLVAIHHYFQRQSNF</sequence>
<proteinExistence type="predicted"/>